<dbReference type="EMBL" id="JBFSHR010000050">
    <property type="protein sequence ID" value="MEX6430377.1"/>
    <property type="molecule type" value="Genomic_DNA"/>
</dbReference>
<keyword evidence="2" id="KW-1185">Reference proteome</keyword>
<dbReference type="Proteomes" id="UP001560267">
    <property type="component" value="Unassembled WGS sequence"/>
</dbReference>
<evidence type="ECO:0000313" key="1">
    <source>
        <dbReference type="EMBL" id="MEX6430377.1"/>
    </source>
</evidence>
<comment type="caution">
    <text evidence="1">The sequence shown here is derived from an EMBL/GenBank/DDBJ whole genome shotgun (WGS) entry which is preliminary data.</text>
</comment>
<organism evidence="1 2">
    <name type="scientific">Ferrimicrobium acidiphilum</name>
    <dbReference type="NCBI Taxonomy" id="121039"/>
    <lineage>
        <taxon>Bacteria</taxon>
        <taxon>Bacillati</taxon>
        <taxon>Actinomycetota</taxon>
        <taxon>Acidimicrobiia</taxon>
        <taxon>Acidimicrobiales</taxon>
        <taxon>Acidimicrobiaceae</taxon>
        <taxon>Ferrimicrobium</taxon>
    </lineage>
</organism>
<dbReference type="RefSeq" id="WP_276989773.1">
    <property type="nucleotide sequence ID" value="NZ_JBFSHR010000050.1"/>
</dbReference>
<name>A0ABV3Y4A0_9ACTN</name>
<reference evidence="1 2" key="1">
    <citation type="submission" date="2024-07" db="EMBL/GenBank/DDBJ databases">
        <title>Draft Genome Sequence of Ferrimicrobium acidiphilum Strain YE2023, Isolated from a Pulp of Bioleach Reactor.</title>
        <authorList>
            <person name="Elkina Y.A."/>
            <person name="Bulaeva A.G."/>
            <person name="Beletsky A.V."/>
            <person name="Mardanov A.V."/>
        </authorList>
    </citation>
    <scope>NUCLEOTIDE SEQUENCE [LARGE SCALE GENOMIC DNA]</scope>
    <source>
        <strain evidence="1 2">YE2023</strain>
    </source>
</reference>
<proteinExistence type="predicted"/>
<sequence length="43" mass="4861">MSLRRLRDVAVRGIYATLLDEGIYFASVATIYRILAEAGETRE</sequence>
<evidence type="ECO:0000313" key="2">
    <source>
        <dbReference type="Proteomes" id="UP001560267"/>
    </source>
</evidence>
<protein>
    <submittedName>
        <fullName evidence="1">Uncharacterized protein</fullName>
    </submittedName>
</protein>
<accession>A0ABV3Y4A0</accession>
<gene>
    <name evidence="1" type="ORF">AB6A68_11115</name>
</gene>